<evidence type="ECO:0000259" key="6">
    <source>
        <dbReference type="PROSITE" id="PS50977"/>
    </source>
</evidence>
<evidence type="ECO:0000256" key="2">
    <source>
        <dbReference type="ARBA" id="ARBA00023125"/>
    </source>
</evidence>
<dbReference type="InterPro" id="IPR011075">
    <property type="entry name" value="TetR_C"/>
</dbReference>
<evidence type="ECO:0000256" key="4">
    <source>
        <dbReference type="PROSITE-ProRule" id="PRU00335"/>
    </source>
</evidence>
<evidence type="ECO:0000256" key="1">
    <source>
        <dbReference type="ARBA" id="ARBA00023015"/>
    </source>
</evidence>
<feature type="DNA-binding region" description="H-T-H motif" evidence="4">
    <location>
        <begin position="53"/>
        <end position="72"/>
    </location>
</feature>
<protein>
    <submittedName>
        <fullName evidence="7">DNA-binding transcriptional regulator, AcrR family</fullName>
    </submittedName>
</protein>
<keyword evidence="8" id="KW-1185">Reference proteome</keyword>
<dbReference type="InterPro" id="IPR036271">
    <property type="entry name" value="Tet_transcr_reg_TetR-rel_C_sf"/>
</dbReference>
<name>A0A0S4QL06_9ACTN</name>
<evidence type="ECO:0000313" key="7">
    <source>
        <dbReference type="EMBL" id="CUU56331.1"/>
    </source>
</evidence>
<dbReference type="AlphaFoldDB" id="A0A0S4QL06"/>
<dbReference type="Pfam" id="PF16859">
    <property type="entry name" value="TetR_C_11"/>
    <property type="match status" value="1"/>
</dbReference>
<keyword evidence="2 4" id="KW-0238">DNA-binding</keyword>
<dbReference type="SUPFAM" id="SSF46689">
    <property type="entry name" value="Homeodomain-like"/>
    <property type="match status" value="1"/>
</dbReference>
<feature type="region of interest" description="Disordered" evidence="5">
    <location>
        <begin position="1"/>
        <end position="25"/>
    </location>
</feature>
<dbReference type="GO" id="GO:0000976">
    <property type="term" value="F:transcription cis-regulatory region binding"/>
    <property type="evidence" value="ECO:0007669"/>
    <property type="project" value="TreeGrafter"/>
</dbReference>
<evidence type="ECO:0000256" key="3">
    <source>
        <dbReference type="ARBA" id="ARBA00023163"/>
    </source>
</evidence>
<gene>
    <name evidence="7" type="ORF">Ga0074812_107215</name>
</gene>
<dbReference type="InterPro" id="IPR050109">
    <property type="entry name" value="HTH-type_TetR-like_transc_reg"/>
</dbReference>
<dbReference type="PANTHER" id="PTHR30055:SF149">
    <property type="entry name" value="TETR-FAMILY TRANSCRIPTIONAL REGULATOR"/>
    <property type="match status" value="1"/>
</dbReference>
<keyword evidence="3" id="KW-0804">Transcription</keyword>
<evidence type="ECO:0000256" key="5">
    <source>
        <dbReference type="SAM" id="MobiDB-lite"/>
    </source>
</evidence>
<organism evidence="7 8">
    <name type="scientific">Parafrankia irregularis</name>
    <dbReference type="NCBI Taxonomy" id="795642"/>
    <lineage>
        <taxon>Bacteria</taxon>
        <taxon>Bacillati</taxon>
        <taxon>Actinomycetota</taxon>
        <taxon>Actinomycetes</taxon>
        <taxon>Frankiales</taxon>
        <taxon>Frankiaceae</taxon>
        <taxon>Parafrankia</taxon>
    </lineage>
</organism>
<dbReference type="InterPro" id="IPR001647">
    <property type="entry name" value="HTH_TetR"/>
</dbReference>
<dbReference type="PANTHER" id="PTHR30055">
    <property type="entry name" value="HTH-TYPE TRANSCRIPTIONAL REGULATOR RUTR"/>
    <property type="match status" value="1"/>
</dbReference>
<dbReference type="GO" id="GO:0003700">
    <property type="term" value="F:DNA-binding transcription factor activity"/>
    <property type="evidence" value="ECO:0007669"/>
    <property type="project" value="TreeGrafter"/>
</dbReference>
<dbReference type="Gene3D" id="1.10.357.10">
    <property type="entry name" value="Tetracycline Repressor, domain 2"/>
    <property type="match status" value="1"/>
</dbReference>
<feature type="domain" description="HTH tetR-type" evidence="6">
    <location>
        <begin position="30"/>
        <end position="90"/>
    </location>
</feature>
<sequence>MVIPPDAAAQARASTRSGGNDAVTRRRHGDALRRAIYDAVFDQLRTTGYANLTMDRVAAAAHTSKAVLYRRWDSKEALVGEALRHTLPAPADVPLTGDLRTDILALLRCVQMAFLSTRGTAFQLVSAEAGCDRPLIRQSIIDHVVEPCIGLILTVLRQAAERGEVPPAAASEMVAASGPAMLVQYSLVREPMVPDEFVAAVVDQIVVPLATATRTGPAPA</sequence>
<dbReference type="PROSITE" id="PS50977">
    <property type="entry name" value="HTH_TETR_2"/>
    <property type="match status" value="1"/>
</dbReference>
<keyword evidence="1" id="KW-0805">Transcription regulation</keyword>
<dbReference type="Proteomes" id="UP000198802">
    <property type="component" value="Unassembled WGS sequence"/>
</dbReference>
<dbReference type="SUPFAM" id="SSF48498">
    <property type="entry name" value="Tetracyclin repressor-like, C-terminal domain"/>
    <property type="match status" value="1"/>
</dbReference>
<evidence type="ECO:0000313" key="8">
    <source>
        <dbReference type="Proteomes" id="UP000198802"/>
    </source>
</evidence>
<proteinExistence type="predicted"/>
<accession>A0A0S4QL06</accession>
<dbReference type="Pfam" id="PF00440">
    <property type="entry name" value="TetR_N"/>
    <property type="match status" value="1"/>
</dbReference>
<dbReference type="EMBL" id="FAOZ01000007">
    <property type="protein sequence ID" value="CUU56331.1"/>
    <property type="molecule type" value="Genomic_DNA"/>
</dbReference>
<dbReference type="Gene3D" id="1.10.10.60">
    <property type="entry name" value="Homeodomain-like"/>
    <property type="match status" value="1"/>
</dbReference>
<dbReference type="RefSeq" id="WP_091276390.1">
    <property type="nucleotide sequence ID" value="NZ_FAOZ01000007.1"/>
</dbReference>
<reference evidence="8" key="1">
    <citation type="submission" date="2015-11" db="EMBL/GenBank/DDBJ databases">
        <authorList>
            <person name="Varghese N."/>
        </authorList>
    </citation>
    <scope>NUCLEOTIDE SEQUENCE [LARGE SCALE GENOMIC DNA]</scope>
    <source>
        <strain evidence="8">DSM 45899</strain>
    </source>
</reference>
<dbReference type="InterPro" id="IPR009057">
    <property type="entry name" value="Homeodomain-like_sf"/>
</dbReference>